<reference evidence="1 2" key="1">
    <citation type="submission" date="2015-11" db="EMBL/GenBank/DDBJ databases">
        <title>Bacteriophages of Xanthomonas arboricola pv. juglandis: Characterization of two phages.</title>
        <authorList>
            <person name="Domotor D."/>
            <person name="Frank T."/>
            <person name="Rakhely G."/>
            <person name="Doffkay Z."/>
            <person name="Schneider G."/>
            <person name="Kovacs T."/>
        </authorList>
    </citation>
    <scope>NUCLEOTIDE SEQUENCE [LARGE SCALE GENOMIC DNA]</scope>
</reference>
<accession>A0A1I9L2J3</accession>
<sequence length="78" mass="8918">MNRVKTLTPKLNLDNVPICLRKLADEIESGDVDAETVLIVYRSKAEQRVSYGHYGEDMPVSECIGLLEYAKLLMFEER</sequence>
<evidence type="ECO:0000313" key="2">
    <source>
        <dbReference type="Proteomes" id="UP000225190"/>
    </source>
</evidence>
<proteinExistence type="predicted"/>
<protein>
    <submittedName>
        <fullName evidence="1">Uncharacterized protein</fullName>
    </submittedName>
</protein>
<evidence type="ECO:0000313" key="1">
    <source>
        <dbReference type="EMBL" id="AMW36180.1"/>
    </source>
</evidence>
<keyword evidence="2" id="KW-1185">Reference proteome</keyword>
<dbReference type="EMBL" id="KU197014">
    <property type="protein sequence ID" value="AMW36180.1"/>
    <property type="molecule type" value="Genomic_DNA"/>
</dbReference>
<name>A0A1I9L2J3_9CAUD</name>
<organism evidence="1 2">
    <name type="scientific">Xanthomonas phage XAJ2</name>
    <dbReference type="NCBI Taxonomy" id="1775249"/>
    <lineage>
        <taxon>Viruses</taxon>
        <taxon>Duplodnaviria</taxon>
        <taxon>Heunggongvirae</taxon>
        <taxon>Uroviricota</taxon>
        <taxon>Caudoviricetes</taxon>
        <taxon>Caudoviricetes incertae sedis</taxon>
        <taxon>Xajduovirus</taxon>
        <taxon>Xajduovirus XAJ2</taxon>
    </lineage>
</organism>
<dbReference type="Proteomes" id="UP000225190">
    <property type="component" value="Segment"/>
</dbReference>